<gene>
    <name evidence="2" type="ORF">FRX31_021412</name>
</gene>
<name>A0A7J6VXU9_THATH</name>
<evidence type="ECO:0000256" key="1">
    <source>
        <dbReference type="SAM" id="MobiDB-lite"/>
    </source>
</evidence>
<evidence type="ECO:0000313" key="3">
    <source>
        <dbReference type="Proteomes" id="UP000554482"/>
    </source>
</evidence>
<protein>
    <submittedName>
        <fullName evidence="2">Uncharacterized protein</fullName>
    </submittedName>
</protein>
<dbReference type="OrthoDB" id="1748357at2759"/>
<dbReference type="AlphaFoldDB" id="A0A7J6VXU9"/>
<sequence>MSGTITPDGAGVCGDNRSLMYGFGYTPYGPYSPAGSPVPTLGHDGLLYRPHQYQYPTFYQSPTPTNESFNPTQAAPSQ</sequence>
<feature type="region of interest" description="Disordered" evidence="1">
    <location>
        <begin position="56"/>
        <end position="78"/>
    </location>
</feature>
<proteinExistence type="predicted"/>
<comment type="caution">
    <text evidence="2">The sequence shown here is derived from an EMBL/GenBank/DDBJ whole genome shotgun (WGS) entry which is preliminary data.</text>
</comment>
<keyword evidence="3" id="KW-1185">Reference proteome</keyword>
<accession>A0A7J6VXU9</accession>
<reference evidence="2 3" key="1">
    <citation type="submission" date="2020-06" db="EMBL/GenBank/DDBJ databases">
        <title>Transcriptomic and genomic resources for Thalictrum thalictroides and T. hernandezii: Facilitating candidate gene discovery in an emerging model plant lineage.</title>
        <authorList>
            <person name="Arias T."/>
            <person name="Riano-Pachon D.M."/>
            <person name="Di Stilio V.S."/>
        </authorList>
    </citation>
    <scope>NUCLEOTIDE SEQUENCE [LARGE SCALE GENOMIC DNA]</scope>
    <source>
        <strain evidence="3">cv. WT478/WT964</strain>
        <tissue evidence="2">Leaves</tissue>
    </source>
</reference>
<organism evidence="2 3">
    <name type="scientific">Thalictrum thalictroides</name>
    <name type="common">Rue-anemone</name>
    <name type="synonym">Anemone thalictroides</name>
    <dbReference type="NCBI Taxonomy" id="46969"/>
    <lineage>
        <taxon>Eukaryota</taxon>
        <taxon>Viridiplantae</taxon>
        <taxon>Streptophyta</taxon>
        <taxon>Embryophyta</taxon>
        <taxon>Tracheophyta</taxon>
        <taxon>Spermatophyta</taxon>
        <taxon>Magnoliopsida</taxon>
        <taxon>Ranunculales</taxon>
        <taxon>Ranunculaceae</taxon>
        <taxon>Thalictroideae</taxon>
        <taxon>Thalictrum</taxon>
    </lineage>
</organism>
<dbReference type="EMBL" id="JABWDY010026081">
    <property type="protein sequence ID" value="KAF5189005.1"/>
    <property type="molecule type" value="Genomic_DNA"/>
</dbReference>
<dbReference type="Proteomes" id="UP000554482">
    <property type="component" value="Unassembled WGS sequence"/>
</dbReference>
<evidence type="ECO:0000313" key="2">
    <source>
        <dbReference type="EMBL" id="KAF5189005.1"/>
    </source>
</evidence>